<evidence type="ECO:0000313" key="6">
    <source>
        <dbReference type="Proteomes" id="UP001183176"/>
    </source>
</evidence>
<dbReference type="Pfam" id="PF00171">
    <property type="entry name" value="Aldedh"/>
    <property type="match status" value="1"/>
</dbReference>
<protein>
    <recommendedName>
        <fullName evidence="1">methylmalonate-semialdehyde dehydrogenase (CoA acylating)</fullName>
        <ecNumber evidence="1">1.2.1.27</ecNumber>
    </recommendedName>
</protein>
<dbReference type="CDD" id="cd07085">
    <property type="entry name" value="ALDH_F6_MMSDH"/>
    <property type="match status" value="1"/>
</dbReference>
<dbReference type="Gene3D" id="3.40.605.10">
    <property type="entry name" value="Aldehyde Dehydrogenase, Chain A, domain 1"/>
    <property type="match status" value="1"/>
</dbReference>
<dbReference type="PANTHER" id="PTHR43866:SF4">
    <property type="entry name" value="MALONATE-SEMIALDEHYDE DEHYDROGENASE"/>
    <property type="match status" value="1"/>
</dbReference>
<dbReference type="PROSITE" id="PS00070">
    <property type="entry name" value="ALDEHYDE_DEHYDR_CYS"/>
    <property type="match status" value="1"/>
</dbReference>
<dbReference type="EMBL" id="JAVREH010000004">
    <property type="protein sequence ID" value="MDT0260602.1"/>
    <property type="molecule type" value="Genomic_DNA"/>
</dbReference>
<evidence type="ECO:0000313" key="5">
    <source>
        <dbReference type="EMBL" id="MDT0260602.1"/>
    </source>
</evidence>
<sequence length="502" mass="53130">MAASTAIIEHWVGGKRTSEPDCRTSPVFDPATGAERGRVSLASAAEVAAAVRTADLAFETWSQASLSTRSKTLFAFRELVNSHLDELAELITDEHGKVLSDARGEVQRGLEVVEFACGIPQLLKGDYSDQVSTGIDSFSFREPLGVVAGITPFNFPVMVPMWMHPVAIACGNTFVLKPSERDPSASMLVAELWQRAGLPDGVFNVVHGDKEAVDALLESPDVAAVSFVGSTPVARYIHERATATGKRVQALGGAKNHAIVLPDADLDFASDHLVAAAFGSAGERCMAISATIAVGAAGDALVRAVTDKAQAVKVGPGRDAASEMGPVITQASMDRIESLIGSGAEQGARLAVDGRGLRVEGHPDGFFVGPTVLDEVTVDMDVYREEIFGPVLSVLRVDTVEDAIAMVNANPYGNGTAIFTSSGDAARRFQRGVKVGMIGINVPIPVPMAYYSFGGWKDSLFGDKHVHGPEGISFYTRAKVVTSRWPERSGGSDASYHFPTAK</sequence>
<comment type="caution">
    <text evidence="5">The sequence shown here is derived from an EMBL/GenBank/DDBJ whole genome shotgun (WGS) entry which is preliminary data.</text>
</comment>
<reference evidence="6" key="1">
    <citation type="submission" date="2023-07" db="EMBL/GenBank/DDBJ databases">
        <title>30 novel species of actinomycetes from the DSMZ collection.</title>
        <authorList>
            <person name="Nouioui I."/>
        </authorList>
    </citation>
    <scope>NUCLEOTIDE SEQUENCE [LARGE SCALE GENOMIC DNA]</scope>
    <source>
        <strain evidence="6">DSM 44399</strain>
    </source>
</reference>
<dbReference type="InterPro" id="IPR015590">
    <property type="entry name" value="Aldehyde_DH_dom"/>
</dbReference>
<dbReference type="Gene3D" id="3.40.309.10">
    <property type="entry name" value="Aldehyde Dehydrogenase, Chain A, domain 2"/>
    <property type="match status" value="1"/>
</dbReference>
<evidence type="ECO:0000256" key="1">
    <source>
        <dbReference type="ARBA" id="ARBA00013048"/>
    </source>
</evidence>
<dbReference type="Proteomes" id="UP001183176">
    <property type="component" value="Unassembled WGS sequence"/>
</dbReference>
<keyword evidence="2 5" id="KW-0560">Oxidoreductase</keyword>
<feature type="domain" description="Aldehyde dehydrogenase" evidence="4">
    <location>
        <begin position="23"/>
        <end position="481"/>
    </location>
</feature>
<evidence type="ECO:0000256" key="2">
    <source>
        <dbReference type="ARBA" id="ARBA00023002"/>
    </source>
</evidence>
<name>A0ABU2J6H9_9ACTN</name>
<dbReference type="InterPro" id="IPR010061">
    <property type="entry name" value="MeMal-semiAld_DH"/>
</dbReference>
<dbReference type="InterPro" id="IPR016163">
    <property type="entry name" value="Ald_DH_C"/>
</dbReference>
<dbReference type="PANTHER" id="PTHR43866">
    <property type="entry name" value="MALONATE-SEMIALDEHYDE DEHYDROGENASE"/>
    <property type="match status" value="1"/>
</dbReference>
<gene>
    <name evidence="5" type="ORF">RM423_04265</name>
</gene>
<dbReference type="InterPro" id="IPR016162">
    <property type="entry name" value="Ald_DH_N"/>
</dbReference>
<dbReference type="EC" id="1.2.1.27" evidence="1"/>
<keyword evidence="6" id="KW-1185">Reference proteome</keyword>
<dbReference type="InterPro" id="IPR016160">
    <property type="entry name" value="Ald_DH_CS_CYS"/>
</dbReference>
<dbReference type="GO" id="GO:0016491">
    <property type="term" value="F:oxidoreductase activity"/>
    <property type="evidence" value="ECO:0007669"/>
    <property type="project" value="UniProtKB-KW"/>
</dbReference>
<organism evidence="5 6">
    <name type="scientific">Jatrophihabitans lederbergiae</name>
    <dbReference type="NCBI Taxonomy" id="3075547"/>
    <lineage>
        <taxon>Bacteria</taxon>
        <taxon>Bacillati</taxon>
        <taxon>Actinomycetota</taxon>
        <taxon>Actinomycetes</taxon>
        <taxon>Jatrophihabitantales</taxon>
        <taxon>Jatrophihabitantaceae</taxon>
        <taxon>Jatrophihabitans</taxon>
    </lineage>
</organism>
<evidence type="ECO:0000259" key="4">
    <source>
        <dbReference type="Pfam" id="PF00171"/>
    </source>
</evidence>
<dbReference type="SUPFAM" id="SSF53720">
    <property type="entry name" value="ALDH-like"/>
    <property type="match status" value="1"/>
</dbReference>
<proteinExistence type="predicted"/>
<keyword evidence="3" id="KW-0520">NAD</keyword>
<evidence type="ECO:0000256" key="3">
    <source>
        <dbReference type="ARBA" id="ARBA00023027"/>
    </source>
</evidence>
<dbReference type="InterPro" id="IPR016161">
    <property type="entry name" value="Ald_DH/histidinol_DH"/>
</dbReference>
<accession>A0ABU2J6H9</accession>
<dbReference type="RefSeq" id="WP_311421760.1">
    <property type="nucleotide sequence ID" value="NZ_JAVREH010000004.1"/>
</dbReference>
<dbReference type="NCBIfam" id="TIGR01722">
    <property type="entry name" value="MMSDH"/>
    <property type="match status" value="1"/>
</dbReference>